<reference evidence="3" key="1">
    <citation type="journal article" date="2019" name="Int. J. Syst. Evol. Microbiol.">
        <title>The Global Catalogue of Microorganisms (GCM) 10K type strain sequencing project: providing services to taxonomists for standard genome sequencing and annotation.</title>
        <authorList>
            <consortium name="The Broad Institute Genomics Platform"/>
            <consortium name="The Broad Institute Genome Sequencing Center for Infectious Disease"/>
            <person name="Wu L."/>
            <person name="Ma J."/>
        </authorList>
    </citation>
    <scope>NUCLEOTIDE SEQUENCE [LARGE SCALE GENOMIC DNA]</scope>
    <source>
        <strain evidence="3">KCTC 52640</strain>
    </source>
</reference>
<name>A0ABV7EQY6_9GAMM</name>
<dbReference type="InterPro" id="IPR025669">
    <property type="entry name" value="AAA_dom"/>
</dbReference>
<protein>
    <submittedName>
        <fullName evidence="2">ParA family protein</fullName>
    </submittedName>
</protein>
<evidence type="ECO:0000259" key="1">
    <source>
        <dbReference type="Pfam" id="PF13614"/>
    </source>
</evidence>
<dbReference type="InterPro" id="IPR027417">
    <property type="entry name" value="P-loop_NTPase"/>
</dbReference>
<dbReference type="Pfam" id="PF13614">
    <property type="entry name" value="AAA_31"/>
    <property type="match status" value="1"/>
</dbReference>
<dbReference type="CDD" id="cd02042">
    <property type="entry name" value="ParAB_family"/>
    <property type="match status" value="1"/>
</dbReference>
<evidence type="ECO:0000313" key="2">
    <source>
        <dbReference type="EMBL" id="MFC3103891.1"/>
    </source>
</evidence>
<gene>
    <name evidence="2" type="ORF">ACFOSU_08300</name>
</gene>
<feature type="domain" description="AAA" evidence="1">
    <location>
        <begin position="47"/>
        <end position="210"/>
    </location>
</feature>
<organism evidence="2 3">
    <name type="scientific">Salinisphaera aquimarina</name>
    <dbReference type="NCBI Taxonomy" id="2094031"/>
    <lineage>
        <taxon>Bacteria</taxon>
        <taxon>Pseudomonadati</taxon>
        <taxon>Pseudomonadota</taxon>
        <taxon>Gammaproteobacteria</taxon>
        <taxon>Salinisphaerales</taxon>
        <taxon>Salinisphaeraceae</taxon>
        <taxon>Salinisphaera</taxon>
    </lineage>
</organism>
<dbReference type="RefSeq" id="WP_380688353.1">
    <property type="nucleotide sequence ID" value="NZ_JBHRSS010000003.1"/>
</dbReference>
<comment type="caution">
    <text evidence="2">The sequence shown here is derived from an EMBL/GenBank/DDBJ whole genome shotgun (WGS) entry which is preliminary data.</text>
</comment>
<accession>A0ABV7EQY6</accession>
<keyword evidence="3" id="KW-1185">Reference proteome</keyword>
<evidence type="ECO:0000313" key="3">
    <source>
        <dbReference type="Proteomes" id="UP001595462"/>
    </source>
</evidence>
<sequence>MRAAYAMTDGRQFGHAAVLEMRAHAVASRRHGHAIFLSHSLGRLATMKTWALYSLKGGVGKTAAAVNLAYEAAASGKHVLLWDLDPQGAASWYMGIDESPEISAKRVVAGKEPLGRYVRPSAFERLDVLPGDRGYRDWDAHIHASKQPRKVLESLIEPFSETYSLLILDCPPGIGALATAILRAADRVLVPVVPTPLSLRALDEVNAHVEAKKVGKTNITPFFSMADRRRRMHKDLIAAPPAAMKKAPKTFIDYATHVEKMGEHRAPVAVFAPRSRAASQYRALYKTLA</sequence>
<dbReference type="Gene3D" id="3.40.50.300">
    <property type="entry name" value="P-loop containing nucleotide triphosphate hydrolases"/>
    <property type="match status" value="1"/>
</dbReference>
<dbReference type="EMBL" id="JBHRSS010000003">
    <property type="protein sequence ID" value="MFC3103891.1"/>
    <property type="molecule type" value="Genomic_DNA"/>
</dbReference>
<dbReference type="SUPFAM" id="SSF52540">
    <property type="entry name" value="P-loop containing nucleoside triphosphate hydrolases"/>
    <property type="match status" value="1"/>
</dbReference>
<dbReference type="PANTHER" id="PTHR13696">
    <property type="entry name" value="P-LOOP CONTAINING NUCLEOSIDE TRIPHOSPHATE HYDROLASE"/>
    <property type="match status" value="1"/>
</dbReference>
<dbReference type="InterPro" id="IPR050678">
    <property type="entry name" value="DNA_Partitioning_ATPase"/>
</dbReference>
<proteinExistence type="predicted"/>
<dbReference type="PANTHER" id="PTHR13696:SF52">
    <property type="entry name" value="PARA FAMILY PROTEIN CT_582"/>
    <property type="match status" value="1"/>
</dbReference>
<dbReference type="Proteomes" id="UP001595462">
    <property type="component" value="Unassembled WGS sequence"/>
</dbReference>